<dbReference type="EMBL" id="MATO01000050">
    <property type="protein sequence ID" value="OCS88857.1"/>
    <property type="molecule type" value="Genomic_DNA"/>
</dbReference>
<dbReference type="OrthoDB" id="2960347at2"/>
<organism evidence="1 2">
    <name type="scientific">Caryophanon latum</name>
    <dbReference type="NCBI Taxonomy" id="33977"/>
    <lineage>
        <taxon>Bacteria</taxon>
        <taxon>Bacillati</taxon>
        <taxon>Bacillota</taxon>
        <taxon>Bacilli</taxon>
        <taxon>Bacillales</taxon>
        <taxon>Caryophanaceae</taxon>
        <taxon>Caryophanon</taxon>
    </lineage>
</organism>
<gene>
    <name evidence="1" type="ORF">A6K76_13650</name>
</gene>
<reference evidence="1 2" key="1">
    <citation type="submission" date="2016-07" db="EMBL/GenBank/DDBJ databases">
        <title>Caryophanon latum genome sequencing.</title>
        <authorList>
            <person name="Verma A."/>
            <person name="Pal Y."/>
            <person name="Krishnamurthi S."/>
        </authorList>
    </citation>
    <scope>NUCLEOTIDE SEQUENCE [LARGE SCALE GENOMIC DNA]</scope>
    <source>
        <strain evidence="1 2">DSM 14151</strain>
    </source>
</reference>
<comment type="caution">
    <text evidence="1">The sequence shown here is derived from an EMBL/GenBank/DDBJ whole genome shotgun (WGS) entry which is preliminary data.</text>
</comment>
<dbReference type="RefSeq" id="WP_066465617.1">
    <property type="nucleotide sequence ID" value="NZ_MATO01000050.1"/>
</dbReference>
<name>A0A1C0YNX1_9BACL</name>
<evidence type="ECO:0000313" key="1">
    <source>
        <dbReference type="EMBL" id="OCS88857.1"/>
    </source>
</evidence>
<dbReference type="AlphaFoldDB" id="A0A1C0YNX1"/>
<proteinExistence type="predicted"/>
<protein>
    <submittedName>
        <fullName evidence="1">Uncharacterized protein</fullName>
    </submittedName>
</protein>
<accession>A0A1C0YNX1</accession>
<dbReference type="Proteomes" id="UP000093482">
    <property type="component" value="Unassembled WGS sequence"/>
</dbReference>
<evidence type="ECO:0000313" key="2">
    <source>
        <dbReference type="Proteomes" id="UP000093482"/>
    </source>
</evidence>
<sequence length="461" mass="53969">MIVNKVSYGGENLVTVYHRGIEDEVESYERKIIKQKINQYNLCFEQYKVNVDDLNNITSTLSVQEGFLTPKDNLNIYSSRVCARVTRYVSAVKPRKIIKTLEDKFEFNLSIETIININEFIKKYTGLDLNKNPIFYGDTFIFEPIEIDLCKNESKGLTIRNIEAHSEIVIRFRNNGMIVYAYKRLFEDEVLEVEINPEIDWTFFDIEFYKDNELIFCDSDLFFFGSMRLSMGISNRPKSVKLNSLSSYLDIPTEPTRVESVIGEEINQIEDLYAKSNFEMSRKIRNEQEVNNITFIKPGETNRALKEITEFLNKNFEEVWIFDPYFTDRTRFNKTFDWLKIFSELPLKKINFLFYCKNEDNAYSYNALETEVVENALLDNIIENKTLNWTFIETKSAIHDRFILTKASDGQFSGITVGTSLNSVDTNHFCINHLNHNSTKTILNELSDFLDDENVKGFFKI</sequence>
<keyword evidence="2" id="KW-1185">Reference proteome</keyword>